<dbReference type="Proteomes" id="UP001596413">
    <property type="component" value="Unassembled WGS sequence"/>
</dbReference>
<reference evidence="2" key="1">
    <citation type="journal article" date="2019" name="Int. J. Syst. Evol. Microbiol.">
        <title>The Global Catalogue of Microorganisms (GCM) 10K type strain sequencing project: providing services to taxonomists for standard genome sequencing and annotation.</title>
        <authorList>
            <consortium name="The Broad Institute Genomics Platform"/>
            <consortium name="The Broad Institute Genome Sequencing Center for Infectious Disease"/>
            <person name="Wu L."/>
            <person name="Ma J."/>
        </authorList>
    </citation>
    <scope>NUCLEOTIDE SEQUENCE [LARGE SCALE GENOMIC DNA]</scope>
    <source>
        <strain evidence="2">CGMCC 1.13681</strain>
    </source>
</reference>
<dbReference type="InterPro" id="IPR052704">
    <property type="entry name" value="ECF_Sigma-70_Domain"/>
</dbReference>
<evidence type="ECO:0000313" key="1">
    <source>
        <dbReference type="EMBL" id="MFC7216904.1"/>
    </source>
</evidence>
<dbReference type="InterPro" id="IPR032710">
    <property type="entry name" value="NTF2-like_dom_sf"/>
</dbReference>
<accession>A0ABW2GA78</accession>
<name>A0ABW2GA78_9ACTN</name>
<dbReference type="PANTHER" id="PTHR30173">
    <property type="entry name" value="SIGMA 19 FACTOR"/>
    <property type="match status" value="1"/>
</dbReference>
<proteinExistence type="predicted"/>
<sequence>MAVTSEVAAFEDHRGLLTGLAYRMLGRFAAAPAPDAAERAAVAVSLAMLVVLEPLSPLERSEAAVRQLAGRARRHVEERRPRYDVDEVQRRDLTERFLAAAGGGGLGALMELLAPDVTLITDGGGKVRAALRVIDSADKVGRFLVGVSRRVPEEPEFVLREVNGALSLVLLSRGRPDSVFTAEAAQGRIKAVYVMRNPDKLHGLRG</sequence>
<comment type="caution">
    <text evidence="1">The sequence shown here is derived from an EMBL/GenBank/DDBJ whole genome shotgun (WGS) entry which is preliminary data.</text>
</comment>
<evidence type="ECO:0000313" key="2">
    <source>
        <dbReference type="Proteomes" id="UP001596413"/>
    </source>
</evidence>
<dbReference type="SUPFAM" id="SSF54427">
    <property type="entry name" value="NTF2-like"/>
    <property type="match status" value="1"/>
</dbReference>
<dbReference type="PANTHER" id="PTHR30173:SF36">
    <property type="entry name" value="ECF RNA POLYMERASE SIGMA FACTOR SIGJ"/>
    <property type="match status" value="1"/>
</dbReference>
<dbReference type="RefSeq" id="WP_386410995.1">
    <property type="nucleotide sequence ID" value="NZ_JBHSZO010000002.1"/>
</dbReference>
<organism evidence="1 2">
    <name type="scientific">Streptomyces polyrhachis</name>
    <dbReference type="NCBI Taxonomy" id="1282885"/>
    <lineage>
        <taxon>Bacteria</taxon>
        <taxon>Bacillati</taxon>
        <taxon>Actinomycetota</taxon>
        <taxon>Actinomycetes</taxon>
        <taxon>Kitasatosporales</taxon>
        <taxon>Streptomycetaceae</taxon>
        <taxon>Streptomyces</taxon>
    </lineage>
</organism>
<gene>
    <name evidence="1" type="ORF">ACFQLX_01765</name>
</gene>
<keyword evidence="2" id="KW-1185">Reference proteome</keyword>
<dbReference type="EMBL" id="JBHSZO010000002">
    <property type="protein sequence ID" value="MFC7216904.1"/>
    <property type="molecule type" value="Genomic_DNA"/>
</dbReference>
<protein>
    <submittedName>
        <fullName evidence="1">Uncharacterized protein</fullName>
    </submittedName>
</protein>